<feature type="region of interest" description="Disordered" evidence="3">
    <location>
        <begin position="350"/>
        <end position="379"/>
    </location>
</feature>
<evidence type="ECO:0000313" key="6">
    <source>
        <dbReference type="Proteomes" id="UP001249851"/>
    </source>
</evidence>
<comment type="caution">
    <text evidence="5">The sequence shown here is derived from an EMBL/GenBank/DDBJ whole genome shotgun (WGS) entry which is preliminary data.</text>
</comment>
<proteinExistence type="predicted"/>
<dbReference type="GO" id="GO:0005634">
    <property type="term" value="C:nucleus"/>
    <property type="evidence" value="ECO:0007669"/>
    <property type="project" value="UniProtKB-SubCell"/>
</dbReference>
<comment type="subcellular location">
    <subcellularLocation>
        <location evidence="1">Nucleus</location>
    </subcellularLocation>
</comment>
<accession>A0AAD9QAP4</accession>
<dbReference type="Gene3D" id="3.30.40.10">
    <property type="entry name" value="Zinc/RING finger domain, C3HC4 (zinc finger)"/>
    <property type="match status" value="1"/>
</dbReference>
<keyword evidence="6" id="KW-1185">Reference proteome</keyword>
<dbReference type="InterPro" id="IPR013083">
    <property type="entry name" value="Znf_RING/FYVE/PHD"/>
</dbReference>
<evidence type="ECO:0000256" key="3">
    <source>
        <dbReference type="SAM" id="MobiDB-lite"/>
    </source>
</evidence>
<keyword evidence="2" id="KW-0539">Nucleus</keyword>
<evidence type="ECO:0000313" key="5">
    <source>
        <dbReference type="EMBL" id="KAK2557743.1"/>
    </source>
</evidence>
<dbReference type="EMBL" id="JARQWQ010000048">
    <property type="protein sequence ID" value="KAK2557743.1"/>
    <property type="molecule type" value="Genomic_DNA"/>
</dbReference>
<reference evidence="5" key="1">
    <citation type="journal article" date="2023" name="G3 (Bethesda)">
        <title>Whole genome assembly and annotation of the endangered Caribbean coral Acropora cervicornis.</title>
        <authorList>
            <person name="Selwyn J.D."/>
            <person name="Vollmer S.V."/>
        </authorList>
    </citation>
    <scope>NUCLEOTIDE SEQUENCE</scope>
    <source>
        <strain evidence="5">K2</strain>
    </source>
</reference>
<sequence length="440" mass="48815">MPLVEQSESGDRCSFRLRRIGTAATFPGISDTFKINKEITIVGRNPASSDIFLDSNQNKVMISRLHARIISEKDEVGKHSFRISDTSLNGTFVNDVKITDSCDLYPGDTVTFGHLKGAVLNPGIFAEQPDSEFRFAFEKYPTTPPEKGRKLLADKSSSSPEFQKKLSMKCSHKGKPDISNSLYHRQGFLTMALTQRHTSPETGPKTPLLSFAALPELSALVTPGTPVHGTECSSTHENTRLPDSMHGKHNWRQHFVSDSSDSEHSDNDLVAYASAAVVAMEESDDDIFSIQLPESPKCLTDVHSHTKQTEALHIISGEAKSYAQGKNKSNCKRFKSAKGGDCSRVKIAKKRPRKSSLGTRRRTAQRKSSRRRNAMADQEEDDQLLYDTCASVDCVHPHNNQKVVDWVQCDDCDAWYHVICTGLTLRSVQPKTALFHCGCA</sequence>
<evidence type="ECO:0000259" key="4">
    <source>
        <dbReference type="PROSITE" id="PS50006"/>
    </source>
</evidence>
<protein>
    <recommendedName>
        <fullName evidence="4">FHA domain-containing protein</fullName>
    </recommendedName>
</protein>
<dbReference type="GO" id="GO:0010468">
    <property type="term" value="P:regulation of gene expression"/>
    <property type="evidence" value="ECO:0007669"/>
    <property type="project" value="InterPro"/>
</dbReference>
<dbReference type="InterPro" id="IPR011011">
    <property type="entry name" value="Znf_FYVE_PHD"/>
</dbReference>
<reference evidence="5" key="2">
    <citation type="journal article" date="2023" name="Science">
        <title>Genomic signatures of disease resistance in endangered staghorn corals.</title>
        <authorList>
            <person name="Vollmer S.V."/>
            <person name="Selwyn J.D."/>
            <person name="Despard B.A."/>
            <person name="Roesel C.L."/>
        </authorList>
    </citation>
    <scope>NUCLEOTIDE SEQUENCE</scope>
    <source>
        <strain evidence="5">K2</strain>
    </source>
</reference>
<evidence type="ECO:0000256" key="2">
    <source>
        <dbReference type="ARBA" id="ARBA00023242"/>
    </source>
</evidence>
<dbReference type="Pfam" id="PF00498">
    <property type="entry name" value="FHA"/>
    <property type="match status" value="1"/>
</dbReference>
<feature type="compositionally biased region" description="Basic residues" evidence="3">
    <location>
        <begin position="350"/>
        <end position="373"/>
    </location>
</feature>
<feature type="domain" description="FHA" evidence="4">
    <location>
        <begin position="40"/>
        <end position="98"/>
    </location>
</feature>
<evidence type="ECO:0000256" key="1">
    <source>
        <dbReference type="ARBA" id="ARBA00004123"/>
    </source>
</evidence>
<dbReference type="InterPro" id="IPR000253">
    <property type="entry name" value="FHA_dom"/>
</dbReference>
<dbReference type="AlphaFoldDB" id="A0AAD9QAP4"/>
<dbReference type="Proteomes" id="UP001249851">
    <property type="component" value="Unassembled WGS sequence"/>
</dbReference>
<dbReference type="PANTHER" id="PTHR15464">
    <property type="entry name" value="TRANSCRIPTION FACTOR 19"/>
    <property type="match status" value="1"/>
</dbReference>
<organism evidence="5 6">
    <name type="scientific">Acropora cervicornis</name>
    <name type="common">Staghorn coral</name>
    <dbReference type="NCBI Taxonomy" id="6130"/>
    <lineage>
        <taxon>Eukaryota</taxon>
        <taxon>Metazoa</taxon>
        <taxon>Cnidaria</taxon>
        <taxon>Anthozoa</taxon>
        <taxon>Hexacorallia</taxon>
        <taxon>Scleractinia</taxon>
        <taxon>Astrocoeniina</taxon>
        <taxon>Acroporidae</taxon>
        <taxon>Acropora</taxon>
    </lineage>
</organism>
<dbReference type="PANTHER" id="PTHR15464:SF1">
    <property type="entry name" value="TRANSCRIPTION FACTOR 19"/>
    <property type="match status" value="1"/>
</dbReference>
<dbReference type="SUPFAM" id="SSF49879">
    <property type="entry name" value="SMAD/FHA domain"/>
    <property type="match status" value="1"/>
</dbReference>
<name>A0AAD9QAP4_ACRCE</name>
<gene>
    <name evidence="5" type="ORF">P5673_020108</name>
</gene>
<dbReference type="SMART" id="SM00240">
    <property type="entry name" value="FHA"/>
    <property type="match status" value="1"/>
</dbReference>
<dbReference type="InterPro" id="IPR008984">
    <property type="entry name" value="SMAD_FHA_dom_sf"/>
</dbReference>
<dbReference type="PROSITE" id="PS50006">
    <property type="entry name" value="FHA_DOMAIN"/>
    <property type="match status" value="1"/>
</dbReference>
<dbReference type="Gene3D" id="2.60.200.20">
    <property type="match status" value="1"/>
</dbReference>
<dbReference type="InterPro" id="IPR042803">
    <property type="entry name" value="TCF19"/>
</dbReference>
<dbReference type="SUPFAM" id="SSF57903">
    <property type="entry name" value="FYVE/PHD zinc finger"/>
    <property type="match status" value="1"/>
</dbReference>